<dbReference type="Proteomes" id="UP000011083">
    <property type="component" value="Unassembled WGS sequence"/>
</dbReference>
<protein>
    <submittedName>
        <fullName evidence="2">Uncharacterized protein</fullName>
    </submittedName>
</protein>
<evidence type="ECO:0000313" key="3">
    <source>
        <dbReference type="Proteomes" id="UP000011083"/>
    </source>
</evidence>
<dbReference type="KEGG" id="acan:ACA1_100520"/>
<evidence type="ECO:0000313" key="2">
    <source>
        <dbReference type="EMBL" id="ELR13215.1"/>
    </source>
</evidence>
<accession>L8GJH7</accession>
<dbReference type="VEuPathDB" id="AmoebaDB:ACA1_100520"/>
<reference evidence="2 3" key="1">
    <citation type="journal article" date="2013" name="Genome Biol.">
        <title>Genome of Acanthamoeba castellanii highlights extensive lateral gene transfer and early evolution of tyrosine kinase signaling.</title>
        <authorList>
            <person name="Clarke M."/>
            <person name="Lohan A.J."/>
            <person name="Liu B."/>
            <person name="Lagkouvardos I."/>
            <person name="Roy S."/>
            <person name="Zafar N."/>
            <person name="Bertelli C."/>
            <person name="Schilde C."/>
            <person name="Kianianmomeni A."/>
            <person name="Burglin T.R."/>
            <person name="Frech C."/>
            <person name="Turcotte B."/>
            <person name="Kopec K.O."/>
            <person name="Synnott J.M."/>
            <person name="Choo C."/>
            <person name="Paponov I."/>
            <person name="Finkler A."/>
            <person name="Soon Heng Tan C."/>
            <person name="Hutchins A.P."/>
            <person name="Weinmeier T."/>
            <person name="Rattei T."/>
            <person name="Chu J.S."/>
            <person name="Gimenez G."/>
            <person name="Irimia M."/>
            <person name="Rigden D.J."/>
            <person name="Fitzpatrick D.A."/>
            <person name="Lorenzo-Morales J."/>
            <person name="Bateman A."/>
            <person name="Chiu C.H."/>
            <person name="Tang P."/>
            <person name="Hegemann P."/>
            <person name="Fromm H."/>
            <person name="Raoult D."/>
            <person name="Greub G."/>
            <person name="Miranda-Saavedra D."/>
            <person name="Chen N."/>
            <person name="Nash P."/>
            <person name="Ginger M.L."/>
            <person name="Horn M."/>
            <person name="Schaap P."/>
            <person name="Caler L."/>
            <person name="Loftus B."/>
        </authorList>
    </citation>
    <scope>NUCLEOTIDE SEQUENCE [LARGE SCALE GENOMIC DNA]</scope>
    <source>
        <strain evidence="2 3">Neff</strain>
    </source>
</reference>
<sequence>MSSMEALRPTKQIVSVLRKHGRMNRRALWEHLVEEQTTIKSKLHAKDLLRWLVQKNRVQIHMVTKEQARDQAKSKRWEYEVNEFNEQKAERKLKPKYAYPNAKQQQQYQERKEKGTTLKKRLACMQSLLVAKRKQ</sequence>
<dbReference type="RefSeq" id="XP_004335228.1">
    <property type="nucleotide sequence ID" value="XM_004335180.1"/>
</dbReference>
<feature type="region of interest" description="Disordered" evidence="1">
    <location>
        <begin position="90"/>
        <end position="115"/>
    </location>
</feature>
<dbReference type="AlphaFoldDB" id="L8GJH7"/>
<gene>
    <name evidence="2" type="ORF">ACA1_100520</name>
</gene>
<name>L8GJH7_ACACF</name>
<dbReference type="EMBL" id="KB008097">
    <property type="protein sequence ID" value="ELR13215.1"/>
    <property type="molecule type" value="Genomic_DNA"/>
</dbReference>
<dbReference type="GeneID" id="14913716"/>
<evidence type="ECO:0000256" key="1">
    <source>
        <dbReference type="SAM" id="MobiDB-lite"/>
    </source>
</evidence>
<keyword evidence="3" id="KW-1185">Reference proteome</keyword>
<proteinExistence type="predicted"/>
<organism evidence="2 3">
    <name type="scientific">Acanthamoeba castellanii (strain ATCC 30010 / Neff)</name>
    <dbReference type="NCBI Taxonomy" id="1257118"/>
    <lineage>
        <taxon>Eukaryota</taxon>
        <taxon>Amoebozoa</taxon>
        <taxon>Discosea</taxon>
        <taxon>Longamoebia</taxon>
        <taxon>Centramoebida</taxon>
        <taxon>Acanthamoebidae</taxon>
        <taxon>Acanthamoeba</taxon>
    </lineage>
</organism>